<feature type="compositionally biased region" description="Basic and acidic residues" evidence="1">
    <location>
        <begin position="9"/>
        <end position="26"/>
    </location>
</feature>
<name>A0A5B7JDU0_PORTR</name>
<gene>
    <name evidence="2" type="ORF">E2C01_088195</name>
</gene>
<sequence>MLRLTYRPGHCDRPARGERVRPDPSKASRRVPGGRRPGAWPATLPYTDRAFSRPPCMNGPLHRPKSL</sequence>
<protein>
    <submittedName>
        <fullName evidence="2">Uncharacterized protein</fullName>
    </submittedName>
</protein>
<dbReference type="EMBL" id="VSRR010093523">
    <property type="protein sequence ID" value="MPC93079.1"/>
    <property type="molecule type" value="Genomic_DNA"/>
</dbReference>
<evidence type="ECO:0000313" key="2">
    <source>
        <dbReference type="EMBL" id="MPC93079.1"/>
    </source>
</evidence>
<feature type="region of interest" description="Disordered" evidence="1">
    <location>
        <begin position="1"/>
        <end position="67"/>
    </location>
</feature>
<comment type="caution">
    <text evidence="2">The sequence shown here is derived from an EMBL/GenBank/DDBJ whole genome shotgun (WGS) entry which is preliminary data.</text>
</comment>
<accession>A0A5B7JDU0</accession>
<evidence type="ECO:0000313" key="3">
    <source>
        <dbReference type="Proteomes" id="UP000324222"/>
    </source>
</evidence>
<reference evidence="2 3" key="1">
    <citation type="submission" date="2019-05" db="EMBL/GenBank/DDBJ databases">
        <title>Another draft genome of Portunus trituberculatus and its Hox gene families provides insights of decapod evolution.</title>
        <authorList>
            <person name="Jeong J.-H."/>
            <person name="Song I."/>
            <person name="Kim S."/>
            <person name="Choi T."/>
            <person name="Kim D."/>
            <person name="Ryu S."/>
            <person name="Kim W."/>
        </authorList>
    </citation>
    <scope>NUCLEOTIDE SEQUENCE [LARGE SCALE GENOMIC DNA]</scope>
    <source>
        <tissue evidence="2">Muscle</tissue>
    </source>
</reference>
<organism evidence="2 3">
    <name type="scientific">Portunus trituberculatus</name>
    <name type="common">Swimming crab</name>
    <name type="synonym">Neptunus trituberculatus</name>
    <dbReference type="NCBI Taxonomy" id="210409"/>
    <lineage>
        <taxon>Eukaryota</taxon>
        <taxon>Metazoa</taxon>
        <taxon>Ecdysozoa</taxon>
        <taxon>Arthropoda</taxon>
        <taxon>Crustacea</taxon>
        <taxon>Multicrustacea</taxon>
        <taxon>Malacostraca</taxon>
        <taxon>Eumalacostraca</taxon>
        <taxon>Eucarida</taxon>
        <taxon>Decapoda</taxon>
        <taxon>Pleocyemata</taxon>
        <taxon>Brachyura</taxon>
        <taxon>Eubrachyura</taxon>
        <taxon>Portunoidea</taxon>
        <taxon>Portunidae</taxon>
        <taxon>Portuninae</taxon>
        <taxon>Portunus</taxon>
    </lineage>
</organism>
<dbReference type="Proteomes" id="UP000324222">
    <property type="component" value="Unassembled WGS sequence"/>
</dbReference>
<keyword evidence="3" id="KW-1185">Reference proteome</keyword>
<proteinExistence type="predicted"/>
<evidence type="ECO:0000256" key="1">
    <source>
        <dbReference type="SAM" id="MobiDB-lite"/>
    </source>
</evidence>
<dbReference type="AlphaFoldDB" id="A0A5B7JDU0"/>